<reference evidence="1" key="1">
    <citation type="submission" date="2006-12" db="EMBL/GenBank/DDBJ databases">
        <title>Complete sequence of Mycobacterium vanbaalenii PYR-1.</title>
        <authorList>
            <consortium name="US DOE Joint Genome Institute"/>
            <person name="Copeland A."/>
            <person name="Lucas S."/>
            <person name="Lapidus A."/>
            <person name="Barry K."/>
            <person name="Detter J.C."/>
            <person name="Glavina del Rio T."/>
            <person name="Hammon N."/>
            <person name="Israni S."/>
            <person name="Dalin E."/>
            <person name="Tice H."/>
            <person name="Pitluck S."/>
            <person name="Singan V."/>
            <person name="Schmutz J."/>
            <person name="Larimer F."/>
            <person name="Land M."/>
            <person name="Hauser L."/>
            <person name="Kyrpides N."/>
            <person name="Anderson I.J."/>
            <person name="Miller C."/>
            <person name="Richardson P."/>
        </authorList>
    </citation>
    <scope>NUCLEOTIDE SEQUENCE [LARGE SCALE GENOMIC DNA]</scope>
    <source>
        <strain evidence="1">PYR-1</strain>
    </source>
</reference>
<dbReference type="KEGG" id="mva:Mvan_0039"/>
<dbReference type="Proteomes" id="UP000009159">
    <property type="component" value="Chromosome"/>
</dbReference>
<dbReference type="EMBL" id="CP000511">
    <property type="protein sequence ID" value="ABM10890.1"/>
    <property type="molecule type" value="Genomic_DNA"/>
</dbReference>
<proteinExistence type="predicted"/>
<protein>
    <submittedName>
        <fullName evidence="1">Uncharacterized protein</fullName>
    </submittedName>
</protein>
<gene>
    <name evidence="1" type="ordered locus">Mvan_0039</name>
</gene>
<dbReference type="eggNOG" id="ENOG5034A54">
    <property type="taxonomic scope" value="Bacteria"/>
</dbReference>
<sequence length="227" mass="25054">MTQDVPPSLAAVLAEPAVPQRPFPWNRSAWATGMHDLPDVQRVLDSLPDGVDRNLVREVVNSQLSDGQVLPAFVSAMIWGYGDSGYGPTRVRWVLTGIKTGARDAPVRGDVVESLRAAVDTVRIQGPVEGFRYMNNEGRVKHLAGAFFTKWLYFASATTSADDANAAPILDRQVQVWLKLEANLFIDIHRTSDYGRYLDVLRAWAAAYDRTPVQVEKAIFGLATGRT</sequence>
<evidence type="ECO:0000313" key="1">
    <source>
        <dbReference type="EMBL" id="ABM10890.1"/>
    </source>
</evidence>
<keyword evidence="2" id="KW-1185">Reference proteome</keyword>
<dbReference type="HOGENOM" id="CLU_1218686_0_0_11"/>
<dbReference type="InterPro" id="IPR048868">
    <property type="entry name" value="OGG-like_put"/>
</dbReference>
<dbReference type="RefSeq" id="WP_011777364.1">
    <property type="nucleotide sequence ID" value="NC_008726.1"/>
</dbReference>
<dbReference type="AlphaFoldDB" id="A1T140"/>
<accession>A1T140</accession>
<organism evidence="1 2">
    <name type="scientific">Mycolicibacterium vanbaalenii (strain DSM 7251 / JCM 13017 / BCRC 16820 / KCTC 9966 / NRRL B-24157 / PYR-1)</name>
    <name type="common">Mycobacterium vanbaalenii</name>
    <dbReference type="NCBI Taxonomy" id="350058"/>
    <lineage>
        <taxon>Bacteria</taxon>
        <taxon>Bacillati</taxon>
        <taxon>Actinomycetota</taxon>
        <taxon>Actinomycetes</taxon>
        <taxon>Mycobacteriales</taxon>
        <taxon>Mycobacteriaceae</taxon>
        <taxon>Mycolicibacterium</taxon>
    </lineage>
</organism>
<name>A1T140_MYCVP</name>
<evidence type="ECO:0000313" key="2">
    <source>
        <dbReference type="Proteomes" id="UP000009159"/>
    </source>
</evidence>
<dbReference type="Pfam" id="PF21790">
    <property type="entry name" value="OGG"/>
    <property type="match status" value="1"/>
</dbReference>